<dbReference type="InterPro" id="IPR051513">
    <property type="entry name" value="Tectonin_beta-prop"/>
</dbReference>
<proteinExistence type="inferred from homology"/>
<reference evidence="3 4" key="1">
    <citation type="submission" date="2018-04" db="EMBL/GenBank/DDBJ databases">
        <title>The genome of golden apple snail Pomacea canaliculata provides insight into stress tolerance and invasive adaptation.</title>
        <authorList>
            <person name="Liu C."/>
            <person name="Liu B."/>
            <person name="Ren Y."/>
            <person name="Zhang Y."/>
            <person name="Wang H."/>
            <person name="Li S."/>
            <person name="Jiang F."/>
            <person name="Yin L."/>
            <person name="Zhang G."/>
            <person name="Qian W."/>
            <person name="Fan W."/>
        </authorList>
    </citation>
    <scope>NUCLEOTIDE SEQUENCE [LARGE SCALE GENOMIC DNA]</scope>
    <source>
        <strain evidence="3">SZHN2017</strain>
        <tissue evidence="3">Muscle</tissue>
    </source>
</reference>
<evidence type="ECO:0000256" key="2">
    <source>
        <dbReference type="ARBA" id="ARBA00038331"/>
    </source>
</evidence>
<gene>
    <name evidence="3" type="ORF">C0Q70_14238</name>
</gene>
<dbReference type="GO" id="GO:0030246">
    <property type="term" value="F:carbohydrate binding"/>
    <property type="evidence" value="ECO:0007669"/>
    <property type="project" value="UniProtKB-KW"/>
</dbReference>
<dbReference type="OrthoDB" id="166585at2759"/>
<dbReference type="Proteomes" id="UP000245119">
    <property type="component" value="Linkage Group LG8"/>
</dbReference>
<protein>
    <submittedName>
        <fullName evidence="3">Uncharacterized protein</fullName>
    </submittedName>
</protein>
<evidence type="ECO:0000256" key="1">
    <source>
        <dbReference type="ARBA" id="ARBA00022734"/>
    </source>
</evidence>
<comment type="caution">
    <text evidence="3">The sequence shown here is derived from an EMBL/GenBank/DDBJ whole genome shotgun (WGS) entry which is preliminary data.</text>
</comment>
<dbReference type="InterPro" id="IPR006624">
    <property type="entry name" value="Beta-propeller_rpt_TECPR"/>
</dbReference>
<dbReference type="PANTHER" id="PTHR23250:SF3">
    <property type="entry name" value="FISH-EGG LECTIN-LIKE ISOFORM X1-RELATED"/>
    <property type="match status" value="1"/>
</dbReference>
<comment type="similarity">
    <text evidence="2">Belongs to the tectonin family.</text>
</comment>
<sequence length="470" mass="51263">MELLGTQTKQSDRNADNSVSSGSDLILLRSVMEESGGILETCVNRKSRRGTYQAPNATGTKWTLVPGHLKQLDVGRDIVVGVNSKNEILYRKDISDENPTGSDWVQLDGCLKHVTVSPYGAIWGIYFRDGISPQNPAGTSWQMVDGKLTQISAGPSGVWGVNANDDIFYREGTYGGHVTMGSGWTNVPGTLAYITSGSEVVVGVNREKRILRRTEISEGSPTVYNLMFRLDLTNQSDRNADNSVSSGPDLILLRPGTYQAPLETGTEWTLVLGRLRQLDVGTDIVVGVSSIDEIFYRKNITGEHPTGSGWVTLDGRLKQVTVSPNGTIWGVSHDNLIFFRKGISLHRPGGTSWQKVDGSLTQISAGPSGVWGVDANEDIFYREGTYGGHITVGSGWTPVSGKLTYITSGSGMVLGVSSKTEMFRRTGISETNPTGYKWDKFGEGQIMIEEYGGTMWMVSRLHEILIFNGY</sequence>
<keyword evidence="1" id="KW-0430">Lectin</keyword>
<name>A0A2T7NZG3_POMCA</name>
<evidence type="ECO:0000313" key="3">
    <source>
        <dbReference type="EMBL" id="PVD26561.1"/>
    </source>
</evidence>
<accession>A0A2T7NZG3</accession>
<dbReference type="EMBL" id="PZQS01000008">
    <property type="protein sequence ID" value="PVD26561.1"/>
    <property type="molecule type" value="Genomic_DNA"/>
</dbReference>
<dbReference type="PANTHER" id="PTHR23250">
    <property type="entry name" value="DYSFERLIN-RELATED"/>
    <property type="match status" value="1"/>
</dbReference>
<dbReference type="AlphaFoldDB" id="A0A2T7NZG3"/>
<dbReference type="SMART" id="SM00706">
    <property type="entry name" value="TECPR"/>
    <property type="match status" value="8"/>
</dbReference>
<dbReference type="Pfam" id="PF19193">
    <property type="entry name" value="Tectonin"/>
    <property type="match status" value="2"/>
</dbReference>
<organism evidence="3 4">
    <name type="scientific">Pomacea canaliculata</name>
    <name type="common">Golden apple snail</name>
    <dbReference type="NCBI Taxonomy" id="400727"/>
    <lineage>
        <taxon>Eukaryota</taxon>
        <taxon>Metazoa</taxon>
        <taxon>Spiralia</taxon>
        <taxon>Lophotrochozoa</taxon>
        <taxon>Mollusca</taxon>
        <taxon>Gastropoda</taxon>
        <taxon>Caenogastropoda</taxon>
        <taxon>Architaenioglossa</taxon>
        <taxon>Ampullarioidea</taxon>
        <taxon>Ampullariidae</taxon>
        <taxon>Pomacea</taxon>
    </lineage>
</organism>
<evidence type="ECO:0000313" key="4">
    <source>
        <dbReference type="Proteomes" id="UP000245119"/>
    </source>
</evidence>
<keyword evidence="4" id="KW-1185">Reference proteome</keyword>